<organism evidence="3 4">
    <name type="scientific">Sordaria macrospora</name>
    <dbReference type="NCBI Taxonomy" id="5147"/>
    <lineage>
        <taxon>Eukaryota</taxon>
        <taxon>Fungi</taxon>
        <taxon>Dikarya</taxon>
        <taxon>Ascomycota</taxon>
        <taxon>Pezizomycotina</taxon>
        <taxon>Sordariomycetes</taxon>
        <taxon>Sordariomycetidae</taxon>
        <taxon>Sordariales</taxon>
        <taxon>Sordariaceae</taxon>
        <taxon>Sordaria</taxon>
    </lineage>
</organism>
<feature type="domain" description="DUF7082" evidence="2">
    <location>
        <begin position="418"/>
        <end position="573"/>
    </location>
</feature>
<feature type="region of interest" description="Disordered" evidence="1">
    <location>
        <begin position="682"/>
        <end position="712"/>
    </location>
</feature>
<evidence type="ECO:0000256" key="1">
    <source>
        <dbReference type="SAM" id="MobiDB-lite"/>
    </source>
</evidence>
<reference evidence="3 4" key="1">
    <citation type="submission" date="2017-07" db="EMBL/GenBank/DDBJ databases">
        <title>Genome sequence of the Sordaria macrospora wild type strain R19027.</title>
        <authorList>
            <person name="Nowrousian M."/>
            <person name="Teichert I."/>
            <person name="Kueck U."/>
        </authorList>
    </citation>
    <scope>NUCLEOTIDE SEQUENCE [LARGE SCALE GENOMIC DNA]</scope>
    <source>
        <strain evidence="3 4">R19027</strain>
        <tissue evidence="3">Mycelium</tissue>
    </source>
</reference>
<dbReference type="Pfam" id="PF23305">
    <property type="entry name" value="DUF7082"/>
    <property type="match status" value="1"/>
</dbReference>
<feature type="region of interest" description="Disordered" evidence="1">
    <location>
        <begin position="357"/>
        <end position="405"/>
    </location>
</feature>
<gene>
    <name evidence="3" type="ORF">SMACR_07309</name>
</gene>
<evidence type="ECO:0000313" key="4">
    <source>
        <dbReference type="Proteomes" id="UP000433876"/>
    </source>
</evidence>
<feature type="compositionally biased region" description="Polar residues" evidence="1">
    <location>
        <begin position="382"/>
        <end position="395"/>
    </location>
</feature>
<dbReference type="AlphaFoldDB" id="A0A8S8ZIX4"/>
<protein>
    <recommendedName>
        <fullName evidence="2">DUF7082 domain-containing protein</fullName>
    </recommendedName>
</protein>
<dbReference type="PANTHER" id="PTHR39463:SF1">
    <property type="entry name" value="MEDUSA"/>
    <property type="match status" value="1"/>
</dbReference>
<accession>A0A8S8ZIX4</accession>
<feature type="compositionally biased region" description="Polar residues" evidence="1">
    <location>
        <begin position="357"/>
        <end position="366"/>
    </location>
</feature>
<feature type="compositionally biased region" description="Pro residues" evidence="1">
    <location>
        <begin position="593"/>
        <end position="602"/>
    </location>
</feature>
<feature type="compositionally biased region" description="Gly residues" evidence="1">
    <location>
        <begin position="396"/>
        <end position="405"/>
    </location>
</feature>
<comment type="caution">
    <text evidence="3">The sequence shown here is derived from an EMBL/GenBank/DDBJ whole genome shotgun (WGS) entry which is preliminary data.</text>
</comment>
<evidence type="ECO:0000313" key="3">
    <source>
        <dbReference type="EMBL" id="KAA8628681.1"/>
    </source>
</evidence>
<dbReference type="PANTHER" id="PTHR39463">
    <property type="entry name" value="MEDUSA"/>
    <property type="match status" value="1"/>
</dbReference>
<proteinExistence type="predicted"/>
<feature type="compositionally biased region" description="Low complexity" evidence="1">
    <location>
        <begin position="367"/>
        <end position="381"/>
    </location>
</feature>
<dbReference type="VEuPathDB" id="FungiDB:SMAC_07309"/>
<dbReference type="InterPro" id="IPR055509">
    <property type="entry name" value="DUF7082"/>
</dbReference>
<feature type="compositionally biased region" description="Polar residues" evidence="1">
    <location>
        <begin position="703"/>
        <end position="712"/>
    </location>
</feature>
<sequence>MSALKFQQPVYKVYEPGYHPQRTIIVDEQIDSPETLTIRLEEEAARNGGDLGGNSPNGLLPMAAYKTHLQGYAESTYPPYASQPFASQQNENAASINQLAFAANNAVTGQYLPQTGSNITVLSCHPVTGTYGTKITLRVSSQYDILSGTMAASTTPYVSITFGSQRCPAQVQRGSPDANGSCSYLVTADAPEFLSTGCPSLSNVPLSLLVETANGSEIARVPNAGIFSYSDGQGGVGSIGGSGAGSPPDLGSPKTRSPAHRASPPSHGLHLRTDAVSPTTHHGIEGDSTTTTYGFPPGVSPANAVQAQTYGQNSNSMLGPYRSASFSEQYSRAGPVLRSPHGTGWGFGGPMESIRSPATTIPHTSHTGLTRTSLSGISSSSNAPTLTRTSTIPQQGGSGGHGGGGGGNGYGYPLYQNKATLNIVGDLGSMAENWTQEEFENKRRIVMFDKSQHGAVLTTRFKPVNVSERPSGAICISCIWWAEKQECYVTSVDTIHLLEQLVAAPNRFSVEERNRIRRNLEGFRPLTVSKQKPDSEEFFKVIMQFGNPKPRNIEKDIKVFAWKILDQALKKIISKYSTSPSALSMPAAPSPNGPLYGLPPTPSSVSSADQSSTSYMGGGHHLADSLASPRPLGGASSWAPYGTSGRTMSPSLKTSSPMSVPGLRISTLSGVYDNRGSTQSLASPYGMTSSTHHSPHTHHPQGNYVQSGVSVSQGPRAWDSSYGVTDSYAAAQANHTHGHVYGGGAYGDVHRA</sequence>
<feature type="region of interest" description="Disordered" evidence="1">
    <location>
        <begin position="237"/>
        <end position="300"/>
    </location>
</feature>
<dbReference type="OMA" id="PPNSICI"/>
<evidence type="ECO:0000259" key="2">
    <source>
        <dbReference type="Pfam" id="PF23305"/>
    </source>
</evidence>
<name>A0A8S8ZIX4_SORMA</name>
<dbReference type="Proteomes" id="UP000433876">
    <property type="component" value="Unassembled WGS sequence"/>
</dbReference>
<dbReference type="EMBL" id="NMPR01000169">
    <property type="protein sequence ID" value="KAA8628681.1"/>
    <property type="molecule type" value="Genomic_DNA"/>
</dbReference>
<dbReference type="GO" id="GO:0005634">
    <property type="term" value="C:nucleus"/>
    <property type="evidence" value="ECO:0007669"/>
    <property type="project" value="TreeGrafter"/>
</dbReference>
<feature type="compositionally biased region" description="Low complexity" evidence="1">
    <location>
        <begin position="603"/>
        <end position="614"/>
    </location>
</feature>
<feature type="region of interest" description="Disordered" evidence="1">
    <location>
        <begin position="593"/>
        <end position="629"/>
    </location>
</feature>